<evidence type="ECO:0000313" key="3">
    <source>
        <dbReference type="Proteomes" id="UP001633002"/>
    </source>
</evidence>
<reference evidence="2 3" key="1">
    <citation type="submission" date="2024-09" db="EMBL/GenBank/DDBJ databases">
        <title>Chromosome-scale assembly of Riccia sorocarpa.</title>
        <authorList>
            <person name="Paukszto L."/>
        </authorList>
    </citation>
    <scope>NUCLEOTIDE SEQUENCE [LARGE SCALE GENOMIC DNA]</scope>
    <source>
        <strain evidence="2">LP-2024</strain>
        <tissue evidence="2">Aerial parts of the thallus</tissue>
    </source>
</reference>
<evidence type="ECO:0000313" key="2">
    <source>
        <dbReference type="EMBL" id="KAL3700420.1"/>
    </source>
</evidence>
<feature type="compositionally biased region" description="Basic and acidic residues" evidence="1">
    <location>
        <begin position="1067"/>
        <end position="1077"/>
    </location>
</feature>
<proteinExistence type="predicted"/>
<organism evidence="2 3">
    <name type="scientific">Riccia sorocarpa</name>
    <dbReference type="NCBI Taxonomy" id="122646"/>
    <lineage>
        <taxon>Eukaryota</taxon>
        <taxon>Viridiplantae</taxon>
        <taxon>Streptophyta</taxon>
        <taxon>Embryophyta</taxon>
        <taxon>Marchantiophyta</taxon>
        <taxon>Marchantiopsida</taxon>
        <taxon>Marchantiidae</taxon>
        <taxon>Marchantiales</taxon>
        <taxon>Ricciaceae</taxon>
        <taxon>Riccia</taxon>
    </lineage>
</organism>
<keyword evidence="3" id="KW-1185">Reference proteome</keyword>
<dbReference type="EMBL" id="JBJQOH010000001">
    <property type="protein sequence ID" value="KAL3700420.1"/>
    <property type="molecule type" value="Genomic_DNA"/>
</dbReference>
<evidence type="ECO:0000256" key="1">
    <source>
        <dbReference type="SAM" id="MobiDB-lite"/>
    </source>
</evidence>
<feature type="region of interest" description="Disordered" evidence="1">
    <location>
        <begin position="719"/>
        <end position="762"/>
    </location>
</feature>
<feature type="region of interest" description="Disordered" evidence="1">
    <location>
        <begin position="499"/>
        <end position="519"/>
    </location>
</feature>
<dbReference type="PANTHER" id="PTHR35729:SF1">
    <property type="entry name" value="T1B9.12 PROTEIN"/>
    <property type="match status" value="1"/>
</dbReference>
<dbReference type="AlphaFoldDB" id="A0ABD3IDA2"/>
<gene>
    <name evidence="2" type="ORF">R1sor_018442</name>
</gene>
<feature type="compositionally biased region" description="Polar residues" evidence="1">
    <location>
        <begin position="739"/>
        <end position="754"/>
    </location>
</feature>
<feature type="region of interest" description="Disordered" evidence="1">
    <location>
        <begin position="545"/>
        <end position="618"/>
    </location>
</feature>
<protein>
    <submittedName>
        <fullName evidence="2">Uncharacterized protein</fullName>
    </submittedName>
</protein>
<feature type="compositionally biased region" description="Low complexity" evidence="1">
    <location>
        <begin position="724"/>
        <end position="738"/>
    </location>
</feature>
<feature type="compositionally biased region" description="Polar residues" evidence="1">
    <location>
        <begin position="897"/>
        <end position="908"/>
    </location>
</feature>
<feature type="compositionally biased region" description="Polar residues" evidence="1">
    <location>
        <begin position="591"/>
        <end position="600"/>
    </location>
</feature>
<feature type="compositionally biased region" description="Basic and acidic residues" evidence="1">
    <location>
        <begin position="910"/>
        <end position="927"/>
    </location>
</feature>
<dbReference type="PANTHER" id="PTHR35729">
    <property type="entry name" value="T1B9.12 PROTEIN"/>
    <property type="match status" value="1"/>
</dbReference>
<feature type="region of interest" description="Disordered" evidence="1">
    <location>
        <begin position="1000"/>
        <end position="1077"/>
    </location>
</feature>
<accession>A0ABD3IDA2</accession>
<dbReference type="Proteomes" id="UP001633002">
    <property type="component" value="Unassembled WGS sequence"/>
</dbReference>
<sequence length="1077" mass="118939">MSCFCCCNRTREQLETDNELAEAVKPSLVVINILDSDGVLEQATGILISDHLVLTSHMELPSMGSADGGQVVLTAKASSTSSPHSWQSPSTILTRKLLPQRLFVTSPALGLTIVACEAANSSSSPTKYEVPKAAEDGLKLSCSVYVLGQVQHDDRQGLLMFGQGLVSKEDEHVIEFYSLDGYVWAPGSAGFDAKGTFAFVVGDRHPSRNVTCPFPKRWSYAMSEGPRSTQRGILIHAVRDWTPDAWSGEFSSLSELCNSAPSSGNPNPAHKISAQKLKALERQKALREQFNEIQIKGEDEGAVATVPRVRTIRSNLEDFGKSFYGATDSTSTITSPKIKEIPVQASFPHSLSWNNVDSEVVSSLYLKSQSPANLGGIATLAAEELERHDEKVVLQACDQRLAVIDSREECKVTHGTETPENELRSPQSCWLSSWWNNLRPKSPRQQRGNNLHAAVPCSREAAVEWETHDARKKEEDATNCFESDSPPRRFLVRGDYTAAPRRDFSSPQTTVLSEEATKPTISEPCELTILDSTETFFREVSYFQISQSEPEPSEETDTGRMQPSDPPQLLSDRIPRPREDEQKELEEGTPQKVSAETCTSMKVEDRTTQQSNAANSQDNITTAPYQLYGRTVLESEACTCSPESKARQSTTHQDNSEEMKVTLLQSNLDNSTTSRPRITPARGSHQRKIECTCFQKWHKFVIRKKNLALESMRSLFSPSPRTFSVSTASSRSASPSPTLDASSPRQPTSSSHPLVSSKPLSDDGTYLDDAAPWCLVSPSSAQTGESGCPEEQGEEIFPRQPPLKEQASVIVPVYKDKSCDEKMPKWAMTQYRTSDETLNLVASGQKFVPYDRGRDSNLETPEPAASQVVKIWDGSCIATFNLLGDENIGAEDESPHMDSTSETTSTLSPRVEKQRNDQRKAPRDQRPRWSIARVDKGPLNTGSLFNHSLEDQQTKCKLRVKNPTQPSTNITADMRAMVSQEEGTLINKLVGVKTSAVQNNESVVRKGERQEGAQTRPPSPRRKPALDTNCRPKTASTKALCERSPSPRRQAGASPVHKRSSLSSSSSDREGRPRWRC</sequence>
<feature type="compositionally biased region" description="Polar residues" evidence="1">
    <location>
        <begin position="608"/>
        <end position="618"/>
    </location>
</feature>
<name>A0ABD3IDA2_9MARC</name>
<feature type="region of interest" description="Disordered" evidence="1">
    <location>
        <begin position="888"/>
        <end position="946"/>
    </location>
</feature>
<comment type="caution">
    <text evidence="2">The sequence shown here is derived from an EMBL/GenBank/DDBJ whole genome shotgun (WGS) entry which is preliminary data.</text>
</comment>